<comment type="caution">
    <text evidence="2">The sequence shown here is derived from an EMBL/GenBank/DDBJ whole genome shotgun (WGS) entry which is preliminary data.</text>
</comment>
<accession>A0A1E3I4H9</accession>
<evidence type="ECO:0000313" key="2">
    <source>
        <dbReference type="EMBL" id="ODN83479.1"/>
    </source>
</evidence>
<dbReference type="EMBL" id="AWGJ01000002">
    <property type="protein sequence ID" value="ODN83479.1"/>
    <property type="molecule type" value="Genomic_DNA"/>
</dbReference>
<name>A0A1E3I4H9_9TREE</name>
<feature type="compositionally biased region" description="Basic and acidic residues" evidence="1">
    <location>
        <begin position="42"/>
        <end position="80"/>
    </location>
</feature>
<dbReference type="GeneID" id="30152925"/>
<feature type="compositionally biased region" description="Low complexity" evidence="1">
    <location>
        <begin position="9"/>
        <end position="31"/>
    </location>
</feature>
<dbReference type="OrthoDB" id="10456957at2759"/>
<evidence type="ECO:0000313" key="3">
    <source>
        <dbReference type="Proteomes" id="UP000094065"/>
    </source>
</evidence>
<keyword evidence="3" id="KW-1185">Reference proteome</keyword>
<feature type="region of interest" description="Disordered" evidence="1">
    <location>
        <begin position="1"/>
        <end position="168"/>
    </location>
</feature>
<evidence type="ECO:0008006" key="4">
    <source>
        <dbReference type="Google" id="ProtNLM"/>
    </source>
</evidence>
<organism evidence="2 3">
    <name type="scientific">Cryptococcus amylolentus CBS 6039</name>
    <dbReference type="NCBI Taxonomy" id="1295533"/>
    <lineage>
        <taxon>Eukaryota</taxon>
        <taxon>Fungi</taxon>
        <taxon>Dikarya</taxon>
        <taxon>Basidiomycota</taxon>
        <taxon>Agaricomycotina</taxon>
        <taxon>Tremellomycetes</taxon>
        <taxon>Tremellales</taxon>
        <taxon>Cryptococcaceae</taxon>
        <taxon>Cryptococcus</taxon>
    </lineage>
</organism>
<dbReference type="RefSeq" id="XP_018997479.1">
    <property type="nucleotide sequence ID" value="XM_019135052.1"/>
</dbReference>
<evidence type="ECO:0000256" key="1">
    <source>
        <dbReference type="SAM" id="MobiDB-lite"/>
    </source>
</evidence>
<protein>
    <recommendedName>
        <fullName evidence="4">Histone chaperone domain-containing protein</fullName>
    </recommendedName>
</protein>
<dbReference type="Proteomes" id="UP000094065">
    <property type="component" value="Unassembled WGS sequence"/>
</dbReference>
<proteinExistence type="predicted"/>
<feature type="compositionally biased region" description="Acidic residues" evidence="1">
    <location>
        <begin position="128"/>
        <end position="153"/>
    </location>
</feature>
<reference evidence="2 3" key="1">
    <citation type="submission" date="2016-06" db="EMBL/GenBank/DDBJ databases">
        <title>Evolution of pathogenesis and genome organization in the Tremellales.</title>
        <authorList>
            <person name="Cuomo C."/>
            <person name="Litvintseva A."/>
            <person name="Heitman J."/>
            <person name="Chen Y."/>
            <person name="Sun S."/>
            <person name="Springer D."/>
            <person name="Dromer F."/>
            <person name="Young S."/>
            <person name="Zeng Q."/>
            <person name="Chapman S."/>
            <person name="Gujja S."/>
            <person name="Saif S."/>
            <person name="Birren B."/>
        </authorList>
    </citation>
    <scope>NUCLEOTIDE SEQUENCE [LARGE SCALE GENOMIC DNA]</scope>
    <source>
        <strain evidence="2 3">CBS 6039</strain>
    </source>
</reference>
<sequence length="168" mass="17814">MSTEEVKTAAAPAAAPTAAPDAAAPAAAPAAEKVELAAPIETAKEPETGDKRKAEEPVVGEADEKKTKIDDVKGKGKSTDEPPVETTAPVDEEEEDLDTLIQPGRRNRKPVNYADPEAWKKAELDPNAPEDDDDKEDAVPEDSGDEDEDDDAPEAPATAEVDDEDEEK</sequence>
<gene>
    <name evidence="2" type="ORF">L202_01616</name>
</gene>
<dbReference type="AlphaFoldDB" id="A0A1E3I4H9"/>